<feature type="region of interest" description="Disordered" evidence="1">
    <location>
        <begin position="1"/>
        <end position="40"/>
    </location>
</feature>
<feature type="compositionally biased region" description="Polar residues" evidence="1">
    <location>
        <begin position="31"/>
        <end position="40"/>
    </location>
</feature>
<reference evidence="2" key="1">
    <citation type="journal article" date="2019" name="bioRxiv">
        <title>The Genome of the Zebra Mussel, Dreissena polymorpha: A Resource for Invasive Species Research.</title>
        <authorList>
            <person name="McCartney M.A."/>
            <person name="Auch B."/>
            <person name="Kono T."/>
            <person name="Mallez S."/>
            <person name="Zhang Y."/>
            <person name="Obille A."/>
            <person name="Becker A."/>
            <person name="Abrahante J.E."/>
            <person name="Garbe J."/>
            <person name="Badalamenti J.P."/>
            <person name="Herman A."/>
            <person name="Mangelson H."/>
            <person name="Liachko I."/>
            <person name="Sullivan S."/>
            <person name="Sone E.D."/>
            <person name="Koren S."/>
            <person name="Silverstein K.A.T."/>
            <person name="Beckman K.B."/>
            <person name="Gohl D.M."/>
        </authorList>
    </citation>
    <scope>NUCLEOTIDE SEQUENCE</scope>
    <source>
        <strain evidence="2">Duluth1</strain>
        <tissue evidence="2">Whole animal</tissue>
    </source>
</reference>
<evidence type="ECO:0000256" key="1">
    <source>
        <dbReference type="SAM" id="MobiDB-lite"/>
    </source>
</evidence>
<protein>
    <submittedName>
        <fullName evidence="2">Uncharacterized protein</fullName>
    </submittedName>
</protein>
<evidence type="ECO:0000313" key="3">
    <source>
        <dbReference type="Proteomes" id="UP000828390"/>
    </source>
</evidence>
<dbReference type="AlphaFoldDB" id="A0A9D4FEQ8"/>
<dbReference type="EMBL" id="JAIWYP010000007">
    <property type="protein sequence ID" value="KAH3796048.1"/>
    <property type="molecule type" value="Genomic_DNA"/>
</dbReference>
<dbReference type="Proteomes" id="UP000828390">
    <property type="component" value="Unassembled WGS sequence"/>
</dbReference>
<sequence length="127" mass="14664">MIANGKSEQPKLNFKGQKIQIKPANKKQHADSNNSTNTSMDELFNINTQLEAMTEGLRELREDLKSMLKREEIEDLIQKTVSAIMRKIEETMSKKIETEVANKIQTLHEKLAGLEFENKQLSKRFVM</sequence>
<name>A0A9D4FEQ8_DREPO</name>
<gene>
    <name evidence="2" type="ORF">DPMN_149612</name>
</gene>
<accession>A0A9D4FEQ8</accession>
<comment type="caution">
    <text evidence="2">The sequence shown here is derived from an EMBL/GenBank/DDBJ whole genome shotgun (WGS) entry which is preliminary data.</text>
</comment>
<evidence type="ECO:0000313" key="2">
    <source>
        <dbReference type="EMBL" id="KAH3796048.1"/>
    </source>
</evidence>
<proteinExistence type="predicted"/>
<organism evidence="2 3">
    <name type="scientific">Dreissena polymorpha</name>
    <name type="common">Zebra mussel</name>
    <name type="synonym">Mytilus polymorpha</name>
    <dbReference type="NCBI Taxonomy" id="45954"/>
    <lineage>
        <taxon>Eukaryota</taxon>
        <taxon>Metazoa</taxon>
        <taxon>Spiralia</taxon>
        <taxon>Lophotrochozoa</taxon>
        <taxon>Mollusca</taxon>
        <taxon>Bivalvia</taxon>
        <taxon>Autobranchia</taxon>
        <taxon>Heteroconchia</taxon>
        <taxon>Euheterodonta</taxon>
        <taxon>Imparidentia</taxon>
        <taxon>Neoheterodontei</taxon>
        <taxon>Myida</taxon>
        <taxon>Dreissenoidea</taxon>
        <taxon>Dreissenidae</taxon>
        <taxon>Dreissena</taxon>
    </lineage>
</organism>
<reference evidence="2" key="2">
    <citation type="submission" date="2020-11" db="EMBL/GenBank/DDBJ databases">
        <authorList>
            <person name="McCartney M.A."/>
            <person name="Auch B."/>
            <person name="Kono T."/>
            <person name="Mallez S."/>
            <person name="Becker A."/>
            <person name="Gohl D.M."/>
            <person name="Silverstein K.A.T."/>
            <person name="Koren S."/>
            <person name="Bechman K.B."/>
            <person name="Herman A."/>
            <person name="Abrahante J.E."/>
            <person name="Garbe J."/>
        </authorList>
    </citation>
    <scope>NUCLEOTIDE SEQUENCE</scope>
    <source>
        <strain evidence="2">Duluth1</strain>
        <tissue evidence="2">Whole animal</tissue>
    </source>
</reference>
<keyword evidence="3" id="KW-1185">Reference proteome</keyword>